<gene>
    <name evidence="1" type="ORF">L6452_38810</name>
</gene>
<reference evidence="2" key="1">
    <citation type="journal article" date="2022" name="Mol. Ecol. Resour.">
        <title>The genomes of chicory, endive, great burdock and yacon provide insights into Asteraceae palaeo-polyploidization history and plant inulin production.</title>
        <authorList>
            <person name="Fan W."/>
            <person name="Wang S."/>
            <person name="Wang H."/>
            <person name="Wang A."/>
            <person name="Jiang F."/>
            <person name="Liu H."/>
            <person name="Zhao H."/>
            <person name="Xu D."/>
            <person name="Zhang Y."/>
        </authorList>
    </citation>
    <scope>NUCLEOTIDE SEQUENCE [LARGE SCALE GENOMIC DNA]</scope>
    <source>
        <strain evidence="2">cv. Niubang</strain>
    </source>
</reference>
<evidence type="ECO:0000313" key="1">
    <source>
        <dbReference type="EMBL" id="KAI3672713.1"/>
    </source>
</evidence>
<evidence type="ECO:0000313" key="2">
    <source>
        <dbReference type="Proteomes" id="UP001055879"/>
    </source>
</evidence>
<comment type="caution">
    <text evidence="1">The sequence shown here is derived from an EMBL/GenBank/DDBJ whole genome shotgun (WGS) entry which is preliminary data.</text>
</comment>
<reference evidence="1 2" key="2">
    <citation type="journal article" date="2022" name="Mol. Ecol. Resour.">
        <title>The genomes of chicory, endive, great burdock and yacon provide insights into Asteraceae paleo-polyploidization history and plant inulin production.</title>
        <authorList>
            <person name="Fan W."/>
            <person name="Wang S."/>
            <person name="Wang H."/>
            <person name="Wang A."/>
            <person name="Jiang F."/>
            <person name="Liu H."/>
            <person name="Zhao H."/>
            <person name="Xu D."/>
            <person name="Zhang Y."/>
        </authorList>
    </citation>
    <scope>NUCLEOTIDE SEQUENCE [LARGE SCALE GENOMIC DNA]</scope>
    <source>
        <strain evidence="2">cv. Niubang</strain>
    </source>
</reference>
<protein>
    <submittedName>
        <fullName evidence="1">Uncharacterized protein</fullName>
    </submittedName>
</protein>
<sequence>MNASISCWIGLPKDTLQRTKTSDEEDVRGRRLQRTNLPLKYLSDIATFREDIRDGFIRGSEDNVKALKTFSLKMFTLKFSTNEQKNR</sequence>
<proteinExistence type="predicted"/>
<organism evidence="1 2">
    <name type="scientific">Arctium lappa</name>
    <name type="common">Greater burdock</name>
    <name type="synonym">Lappa major</name>
    <dbReference type="NCBI Taxonomy" id="4217"/>
    <lineage>
        <taxon>Eukaryota</taxon>
        <taxon>Viridiplantae</taxon>
        <taxon>Streptophyta</taxon>
        <taxon>Embryophyta</taxon>
        <taxon>Tracheophyta</taxon>
        <taxon>Spermatophyta</taxon>
        <taxon>Magnoliopsida</taxon>
        <taxon>eudicotyledons</taxon>
        <taxon>Gunneridae</taxon>
        <taxon>Pentapetalae</taxon>
        <taxon>asterids</taxon>
        <taxon>campanulids</taxon>
        <taxon>Asterales</taxon>
        <taxon>Asteraceae</taxon>
        <taxon>Carduoideae</taxon>
        <taxon>Cardueae</taxon>
        <taxon>Arctiinae</taxon>
        <taxon>Arctium</taxon>
    </lineage>
</organism>
<dbReference type="EMBL" id="CM042061">
    <property type="protein sequence ID" value="KAI3672713.1"/>
    <property type="molecule type" value="Genomic_DNA"/>
</dbReference>
<keyword evidence="2" id="KW-1185">Reference proteome</keyword>
<name>A0ACB8XRR7_ARCLA</name>
<accession>A0ACB8XRR7</accession>
<dbReference type="Proteomes" id="UP001055879">
    <property type="component" value="Linkage Group LG15"/>
</dbReference>